<evidence type="ECO:0000256" key="7">
    <source>
        <dbReference type="ARBA" id="ARBA00039099"/>
    </source>
</evidence>
<dbReference type="OMA" id="MKCCHEM"/>
<dbReference type="PANTHER" id="PTHR10631:SF3">
    <property type="entry name" value="TRNA (GUANINE(26)-N(2))-DIMETHYLTRANSFERASE"/>
    <property type="match status" value="1"/>
</dbReference>
<sequence>MTTMQPTSTAEEQVDTSAYKAAEGEEGLQDSVKSKKSKKPKNPQEPTWKTKGEDGTVFVAEGKATIKFPSDNSVFYNPVQEYNRDTSIAAISTWSKMFFKERVETAGRRRKVKQPSAPSGREDGDKNERNEPTSPQKSAIPAVFNGYIEEHEDIKMEDLDDIDLSQPQYKDQRFTVLEALSATGLRSIRYAKDLAHVETIVANDILPDAVEAIRQNVKHNNVEDIVVANEGDANISMYQAIKKPYDVIDLDPYGSAAPFLDAAVQAVSEGGLLCITCTDLAVLAGNQPDACWAKYGGMPLPNSPYCHELALRLLLHTVQTSAARYKRCIEPLLSLSIDFYVRIFVRVYTSPALVKKAAGKTSMVYHCSGCRSFVLQPIGKSPQNGDGKKVGAACGPNVGFTCEHCGRRFHIGGPFYSAPIHNQEFIKRMLRHVTDAPQEKYKTKSRMIGMLTVASEELPIPFFYDIASLVATTKSMPLPLLKFTSALLNMGYKVSLTHAAQNCVKTNAPGWAVWDVIRKHVQEQPVKERPADTPGSNILAKPLKNEVSWEHHPQANPCSRKMKLVRYQENPTAYWGPMERAGSKKTQEVNGGNKKRSRDIDQFGTDQQPNEQTADDSAIKKLRTT</sequence>
<dbReference type="OrthoDB" id="6349953at2759"/>
<comment type="catalytic activity">
    <reaction evidence="8 9">
        <text>guanosine(26) in tRNA + 2 S-adenosyl-L-methionine = N(2)-dimethylguanosine(26) in tRNA + 2 S-adenosyl-L-homocysteine + 2 H(+)</text>
        <dbReference type="Rhea" id="RHEA:43140"/>
        <dbReference type="Rhea" id="RHEA-COMP:10359"/>
        <dbReference type="Rhea" id="RHEA-COMP:10360"/>
        <dbReference type="ChEBI" id="CHEBI:15378"/>
        <dbReference type="ChEBI" id="CHEBI:57856"/>
        <dbReference type="ChEBI" id="CHEBI:59789"/>
        <dbReference type="ChEBI" id="CHEBI:74269"/>
        <dbReference type="ChEBI" id="CHEBI:74513"/>
        <dbReference type="EC" id="2.1.1.216"/>
    </reaction>
</comment>
<dbReference type="AlphaFoldDB" id="A0A0L0HVI4"/>
<dbReference type="FunFam" id="3.30.56.70:FF:000001">
    <property type="entry name" value="tRNA (guanine(26)-N(2))-dimethyltransferase"/>
    <property type="match status" value="1"/>
</dbReference>
<proteinExistence type="inferred from homology"/>
<evidence type="ECO:0000313" key="12">
    <source>
        <dbReference type="Proteomes" id="UP000053201"/>
    </source>
</evidence>
<dbReference type="GeneID" id="27684312"/>
<feature type="region of interest" description="Disordered" evidence="10">
    <location>
        <begin position="574"/>
        <end position="625"/>
    </location>
</feature>
<dbReference type="eggNOG" id="KOG1253">
    <property type="taxonomic scope" value="Eukaryota"/>
</dbReference>
<feature type="compositionally biased region" description="Basic and acidic residues" evidence="10">
    <location>
        <begin position="120"/>
        <end position="131"/>
    </location>
</feature>
<dbReference type="FunCoup" id="A0A0L0HVI4">
    <property type="interactions" value="899"/>
</dbReference>
<organism evidence="11 12">
    <name type="scientific">Spizellomyces punctatus (strain DAOM BR117)</name>
    <dbReference type="NCBI Taxonomy" id="645134"/>
    <lineage>
        <taxon>Eukaryota</taxon>
        <taxon>Fungi</taxon>
        <taxon>Fungi incertae sedis</taxon>
        <taxon>Chytridiomycota</taxon>
        <taxon>Chytridiomycota incertae sedis</taxon>
        <taxon>Chytridiomycetes</taxon>
        <taxon>Spizellomycetales</taxon>
        <taxon>Spizellomycetaceae</taxon>
        <taxon>Spizellomyces</taxon>
    </lineage>
</organism>
<reference evidence="11 12" key="1">
    <citation type="submission" date="2009-08" db="EMBL/GenBank/DDBJ databases">
        <title>The Genome Sequence of Spizellomyces punctatus strain DAOM BR117.</title>
        <authorList>
            <consortium name="The Broad Institute Genome Sequencing Platform"/>
            <person name="Russ C."/>
            <person name="Cuomo C."/>
            <person name="Shea T."/>
            <person name="Young S.K."/>
            <person name="Zeng Q."/>
            <person name="Koehrsen M."/>
            <person name="Haas B."/>
            <person name="Borodovsky M."/>
            <person name="Guigo R."/>
            <person name="Alvarado L."/>
            <person name="Berlin A."/>
            <person name="Bochicchio J."/>
            <person name="Borenstein D."/>
            <person name="Chapman S."/>
            <person name="Chen Z."/>
            <person name="Engels R."/>
            <person name="Freedman E."/>
            <person name="Gellesch M."/>
            <person name="Goldberg J."/>
            <person name="Griggs A."/>
            <person name="Gujja S."/>
            <person name="Heiman D."/>
            <person name="Hepburn T."/>
            <person name="Howarth C."/>
            <person name="Jen D."/>
            <person name="Larson L."/>
            <person name="Lewis B."/>
            <person name="Mehta T."/>
            <person name="Park D."/>
            <person name="Pearson M."/>
            <person name="Roberts A."/>
            <person name="Saif S."/>
            <person name="Shenoy N."/>
            <person name="Sisk P."/>
            <person name="Stolte C."/>
            <person name="Sykes S."/>
            <person name="Thomson T."/>
            <person name="Walk T."/>
            <person name="White J."/>
            <person name="Yandava C."/>
            <person name="Burger G."/>
            <person name="Gray M.W."/>
            <person name="Holland P.W.H."/>
            <person name="King N."/>
            <person name="Lang F.B.F."/>
            <person name="Roger A.J."/>
            <person name="Ruiz-Trillo I."/>
            <person name="Lander E."/>
            <person name="Nusbaum C."/>
        </authorList>
    </citation>
    <scope>NUCLEOTIDE SEQUENCE [LARGE SCALE GENOMIC DNA]</scope>
    <source>
        <strain evidence="11 12">DAOM BR117</strain>
    </source>
</reference>
<evidence type="ECO:0000256" key="8">
    <source>
        <dbReference type="ARBA" id="ARBA00051897"/>
    </source>
</evidence>
<dbReference type="Pfam" id="PF02005">
    <property type="entry name" value="TRM"/>
    <property type="match status" value="1"/>
</dbReference>
<dbReference type="VEuPathDB" id="FungiDB:SPPG_00593"/>
<dbReference type="NCBIfam" id="TIGR00308">
    <property type="entry name" value="TRM1"/>
    <property type="match status" value="1"/>
</dbReference>
<feature type="region of interest" description="Disordered" evidence="10">
    <location>
        <begin position="105"/>
        <end position="140"/>
    </location>
</feature>
<dbReference type="GO" id="GO:0160103">
    <property type="term" value="F:tRNA (guanine(26)-N2/guanine(27)-N2)-dimethyltransferase activity"/>
    <property type="evidence" value="ECO:0007669"/>
    <property type="project" value="EnsemblFungi"/>
</dbReference>
<dbReference type="InterPro" id="IPR029063">
    <property type="entry name" value="SAM-dependent_MTases_sf"/>
</dbReference>
<evidence type="ECO:0000256" key="1">
    <source>
        <dbReference type="ARBA" id="ARBA00022555"/>
    </source>
</evidence>
<dbReference type="InterPro" id="IPR042296">
    <property type="entry name" value="tRNA_met_Trm1_C"/>
</dbReference>
<gene>
    <name evidence="11" type="ORF">SPPG_00593</name>
</gene>
<dbReference type="InterPro" id="IPR002905">
    <property type="entry name" value="Trm1"/>
</dbReference>
<dbReference type="GO" id="GO:0000049">
    <property type="term" value="F:tRNA binding"/>
    <property type="evidence" value="ECO:0007669"/>
    <property type="project" value="UniProtKB-UniRule"/>
</dbReference>
<keyword evidence="3 9" id="KW-0808">Transferase</keyword>
<dbReference type="Proteomes" id="UP000053201">
    <property type="component" value="Unassembled WGS sequence"/>
</dbReference>
<accession>A0A0L0HVI4</accession>
<dbReference type="STRING" id="645134.A0A0L0HVI4"/>
<evidence type="ECO:0000256" key="5">
    <source>
        <dbReference type="ARBA" id="ARBA00022694"/>
    </source>
</evidence>
<evidence type="ECO:0000256" key="6">
    <source>
        <dbReference type="ARBA" id="ARBA00022884"/>
    </source>
</evidence>
<dbReference type="GO" id="GO:0002940">
    <property type="term" value="P:tRNA N2-guanine methylation"/>
    <property type="evidence" value="ECO:0007669"/>
    <property type="project" value="EnsemblFungi"/>
</dbReference>
<keyword evidence="1 9" id="KW-0820">tRNA-binding</keyword>
<keyword evidence="12" id="KW-1185">Reference proteome</keyword>
<dbReference type="Gene3D" id="3.40.50.150">
    <property type="entry name" value="Vaccinia Virus protein VP39"/>
    <property type="match status" value="1"/>
</dbReference>
<dbReference type="EMBL" id="KQ257450">
    <property type="protein sequence ID" value="KND04899.1"/>
    <property type="molecule type" value="Genomic_DNA"/>
</dbReference>
<dbReference type="EC" id="2.1.1.216" evidence="7 9"/>
<dbReference type="InParanoid" id="A0A0L0HVI4"/>
<dbReference type="GO" id="GO:0160104">
    <property type="term" value="F:tRNA (guanine(26)-N2)-dimethyltransferase activity"/>
    <property type="evidence" value="ECO:0007669"/>
    <property type="project" value="UniProtKB-UniRule"/>
</dbReference>
<feature type="compositionally biased region" description="Polar residues" evidence="10">
    <location>
        <begin position="1"/>
        <end position="11"/>
    </location>
</feature>
<keyword evidence="6 9" id="KW-0694">RNA-binding</keyword>
<evidence type="ECO:0000256" key="10">
    <source>
        <dbReference type="SAM" id="MobiDB-lite"/>
    </source>
</evidence>
<dbReference type="RefSeq" id="XP_016612938.1">
    <property type="nucleotide sequence ID" value="XM_016748923.1"/>
</dbReference>
<evidence type="ECO:0000256" key="4">
    <source>
        <dbReference type="ARBA" id="ARBA00022691"/>
    </source>
</evidence>
<dbReference type="PANTHER" id="PTHR10631">
    <property type="entry name" value="N 2 ,N 2 -DIMETHYLGUANOSINE TRNA METHYLTRANSFERASE"/>
    <property type="match status" value="1"/>
</dbReference>
<name>A0A0L0HVI4_SPIPD</name>
<comment type="similarity">
    <text evidence="9">Belongs to the class I-like SAM-binding methyltransferase superfamily. Trm1 family.</text>
</comment>
<dbReference type="SUPFAM" id="SSF53335">
    <property type="entry name" value="S-adenosyl-L-methionine-dependent methyltransferases"/>
    <property type="match status" value="1"/>
</dbReference>
<evidence type="ECO:0000256" key="3">
    <source>
        <dbReference type="ARBA" id="ARBA00022679"/>
    </source>
</evidence>
<feature type="region of interest" description="Disordered" evidence="10">
    <location>
        <begin position="1"/>
        <end position="55"/>
    </location>
</feature>
<keyword evidence="5 9" id="KW-0819">tRNA processing</keyword>
<keyword evidence="2 9" id="KW-0489">Methyltransferase</keyword>
<evidence type="ECO:0000256" key="9">
    <source>
        <dbReference type="PROSITE-ProRule" id="PRU00958"/>
    </source>
</evidence>
<evidence type="ECO:0000313" key="11">
    <source>
        <dbReference type="EMBL" id="KND04899.1"/>
    </source>
</evidence>
<dbReference type="GO" id="GO:0005739">
    <property type="term" value="C:mitochondrion"/>
    <property type="evidence" value="ECO:0007669"/>
    <property type="project" value="EnsemblFungi"/>
</dbReference>
<dbReference type="GO" id="GO:0005637">
    <property type="term" value="C:nuclear inner membrane"/>
    <property type="evidence" value="ECO:0007669"/>
    <property type="project" value="EnsemblFungi"/>
</dbReference>
<protein>
    <recommendedName>
        <fullName evidence="7 9">tRNA (guanine(26)-N(2))-dimethyltransferase</fullName>
        <ecNumber evidence="7 9">2.1.1.216</ecNumber>
    </recommendedName>
</protein>
<dbReference type="Gene3D" id="3.30.56.70">
    <property type="entry name" value="N2,N2-dimethylguanosine tRNA methyltransferase, C-terminal domain"/>
    <property type="match status" value="1"/>
</dbReference>
<evidence type="ECO:0000256" key="2">
    <source>
        <dbReference type="ARBA" id="ARBA00022603"/>
    </source>
</evidence>
<keyword evidence="4 9" id="KW-0949">S-adenosyl-L-methionine</keyword>
<dbReference type="GO" id="GO:0140691">
    <property type="term" value="F:RNA folding chaperone"/>
    <property type="evidence" value="ECO:0007669"/>
    <property type="project" value="EnsemblFungi"/>
</dbReference>
<dbReference type="PROSITE" id="PS51626">
    <property type="entry name" value="SAM_MT_TRM1"/>
    <property type="match status" value="1"/>
</dbReference>